<organism evidence="2 3">
    <name type="scientific">Cricetulus griseus</name>
    <name type="common">Chinese hamster</name>
    <name type="synonym">Cricetulus barabensis griseus</name>
    <dbReference type="NCBI Taxonomy" id="10029"/>
    <lineage>
        <taxon>Eukaryota</taxon>
        <taxon>Metazoa</taxon>
        <taxon>Chordata</taxon>
        <taxon>Craniata</taxon>
        <taxon>Vertebrata</taxon>
        <taxon>Euteleostomi</taxon>
        <taxon>Mammalia</taxon>
        <taxon>Eutheria</taxon>
        <taxon>Euarchontoglires</taxon>
        <taxon>Glires</taxon>
        <taxon>Rodentia</taxon>
        <taxon>Myomorpha</taxon>
        <taxon>Muroidea</taxon>
        <taxon>Cricetidae</taxon>
        <taxon>Cricetinae</taxon>
        <taxon>Cricetulus</taxon>
    </lineage>
</organism>
<feature type="region of interest" description="Disordered" evidence="1">
    <location>
        <begin position="1"/>
        <end position="45"/>
    </location>
</feature>
<reference evidence="2" key="2">
    <citation type="submission" date="2025-09" db="UniProtKB">
        <authorList>
            <consortium name="Ensembl"/>
        </authorList>
    </citation>
    <scope>IDENTIFICATION</scope>
</reference>
<accession>A0A8C2LF09</accession>
<feature type="compositionally biased region" description="Low complexity" evidence="1">
    <location>
        <begin position="7"/>
        <end position="19"/>
    </location>
</feature>
<dbReference type="Proteomes" id="UP000694386">
    <property type="component" value="Unplaced"/>
</dbReference>
<evidence type="ECO:0000256" key="1">
    <source>
        <dbReference type="SAM" id="MobiDB-lite"/>
    </source>
</evidence>
<proteinExistence type="predicted"/>
<evidence type="ECO:0000313" key="2">
    <source>
        <dbReference type="Ensembl" id="ENSCGRP00001002373.1"/>
    </source>
</evidence>
<dbReference type="Ensembl" id="ENSCGRT00001003101.1">
    <property type="protein sequence ID" value="ENSCGRP00001002373.1"/>
    <property type="gene ID" value="ENSCGRG00001002561.1"/>
</dbReference>
<sequence>MKAAQRSRWLSKSVSGSSSAGTKRLRRPSNPAPAWKPGSESTVSTAVMPASIRRSGSASAAAPPRYSPGRTCTVCPAELPGLAAAAWGSPPWFEPCAPNMAAPGRPAAAA</sequence>
<dbReference type="AlphaFoldDB" id="A0A8C2LF09"/>
<evidence type="ECO:0000313" key="3">
    <source>
        <dbReference type="Proteomes" id="UP000694386"/>
    </source>
</evidence>
<reference evidence="2" key="1">
    <citation type="submission" date="2025-08" db="UniProtKB">
        <authorList>
            <consortium name="Ensembl"/>
        </authorList>
    </citation>
    <scope>IDENTIFICATION</scope>
</reference>
<protein>
    <submittedName>
        <fullName evidence="2">Predicted gene, 26620</fullName>
    </submittedName>
</protein>
<name>A0A8C2LF09_CRIGR</name>